<evidence type="ECO:0000256" key="3">
    <source>
        <dbReference type="SAM" id="MobiDB-lite"/>
    </source>
</evidence>
<dbReference type="HOGENOM" id="CLU_031387_1_0_1"/>
<organism evidence="5 6">
    <name type="scientific">Beauveria bassiana D1-5</name>
    <dbReference type="NCBI Taxonomy" id="1245745"/>
    <lineage>
        <taxon>Eukaryota</taxon>
        <taxon>Fungi</taxon>
        <taxon>Dikarya</taxon>
        <taxon>Ascomycota</taxon>
        <taxon>Pezizomycotina</taxon>
        <taxon>Sordariomycetes</taxon>
        <taxon>Hypocreomycetidae</taxon>
        <taxon>Hypocreales</taxon>
        <taxon>Cordycipitaceae</taxon>
        <taxon>Beauveria</taxon>
    </lineage>
</organism>
<dbReference type="eggNOG" id="ENOG502SKTW">
    <property type="taxonomic scope" value="Eukaryota"/>
</dbReference>
<name>A0A0A2VT22_BEABA</name>
<evidence type="ECO:0000313" key="5">
    <source>
        <dbReference type="EMBL" id="KGQ03949.1"/>
    </source>
</evidence>
<dbReference type="SMART" id="SM00066">
    <property type="entry name" value="GAL4"/>
    <property type="match status" value="1"/>
</dbReference>
<sequence>MSLAKRNNGCLECRTRRVICDKAEPECFKCRKKGIKCSGQGIECRFSPYMRKSPNATRVKASPATMTLSDEFAEGAGVSKTSKPGMSAVDTTTPPSRTSWRKQYLWVDPELVPGPGPKSTPVAALVTPKTEHDFGSSALADTPAHSSPASPSSSTSSPTDEAQDDDAKAKDHISPMGQTGDSLVVHRSSTRREPWSYGPSTTIQSISSTSRSFFDHFSTFIASKMVVLDFQDNGYRQMILPLATQDPLVSQAVSVVSAFHLSQVVPSLRMKAELGQQRVLSQLRQSALSPNRDQFFNLSNWVIILVLLVGDTITGSKNYVHLLDLLSQLSRAALSDKSLPDNVKQFVKQQTQMFELFGSPLSSPQKGLDMLRRRSADYLSFMSYCPSTPEQQVFIDSMTEVIKQGSQIFENRALNSTTLEASRASVERMRQTVIPMDLEADGSHALVWPFFIAAAESTLPEHRQFFASRLKQLFSNTRFGSIPVALNTLEYIWNKGDTTSWTDVVTRERQVLIM</sequence>
<evidence type="ECO:0000256" key="2">
    <source>
        <dbReference type="ARBA" id="ARBA00023242"/>
    </source>
</evidence>
<dbReference type="GO" id="GO:0008270">
    <property type="term" value="F:zinc ion binding"/>
    <property type="evidence" value="ECO:0007669"/>
    <property type="project" value="InterPro"/>
</dbReference>
<dbReference type="AlphaFoldDB" id="A0A0A2VT22"/>
<dbReference type="Pfam" id="PF00172">
    <property type="entry name" value="Zn_clus"/>
    <property type="match status" value="1"/>
</dbReference>
<feature type="region of interest" description="Disordered" evidence="3">
    <location>
        <begin position="76"/>
        <end position="97"/>
    </location>
</feature>
<accession>A0A0A2VT22</accession>
<dbReference type="GO" id="GO:0045944">
    <property type="term" value="P:positive regulation of transcription by RNA polymerase II"/>
    <property type="evidence" value="ECO:0007669"/>
    <property type="project" value="TreeGrafter"/>
</dbReference>
<dbReference type="PROSITE" id="PS50048">
    <property type="entry name" value="ZN2_CY6_FUNGAL_2"/>
    <property type="match status" value="1"/>
</dbReference>
<feature type="compositionally biased region" description="Polar residues" evidence="3">
    <location>
        <begin position="79"/>
        <end position="97"/>
    </location>
</feature>
<proteinExistence type="predicted"/>
<dbReference type="GO" id="GO:0000981">
    <property type="term" value="F:DNA-binding transcription factor activity, RNA polymerase II-specific"/>
    <property type="evidence" value="ECO:0007669"/>
    <property type="project" value="InterPro"/>
</dbReference>
<dbReference type="STRING" id="1245745.A0A0A2VT22"/>
<dbReference type="SUPFAM" id="SSF57701">
    <property type="entry name" value="Zn2/Cys6 DNA-binding domain"/>
    <property type="match status" value="1"/>
</dbReference>
<protein>
    <submittedName>
        <fullName evidence="5">Arginine metabolism regulation protein II</fullName>
    </submittedName>
</protein>
<evidence type="ECO:0000313" key="6">
    <source>
        <dbReference type="Proteomes" id="UP000030106"/>
    </source>
</evidence>
<dbReference type="Proteomes" id="UP000030106">
    <property type="component" value="Unassembled WGS sequence"/>
</dbReference>
<dbReference type="GO" id="GO:0005634">
    <property type="term" value="C:nucleus"/>
    <property type="evidence" value="ECO:0007669"/>
    <property type="project" value="UniProtKB-SubCell"/>
</dbReference>
<dbReference type="InterPro" id="IPR036864">
    <property type="entry name" value="Zn2-C6_fun-type_DNA-bd_sf"/>
</dbReference>
<gene>
    <name evidence="5" type="ORF">BBAD15_g10820</name>
</gene>
<feature type="region of interest" description="Disordered" evidence="3">
    <location>
        <begin position="133"/>
        <end position="201"/>
    </location>
</feature>
<dbReference type="GO" id="GO:0000976">
    <property type="term" value="F:transcription cis-regulatory region binding"/>
    <property type="evidence" value="ECO:0007669"/>
    <property type="project" value="TreeGrafter"/>
</dbReference>
<dbReference type="InterPro" id="IPR001138">
    <property type="entry name" value="Zn2Cys6_DnaBD"/>
</dbReference>
<feature type="domain" description="Zn(2)-C6 fungal-type" evidence="4">
    <location>
        <begin position="9"/>
        <end position="38"/>
    </location>
</feature>
<dbReference type="InterPro" id="IPR021858">
    <property type="entry name" value="Fun_TF"/>
</dbReference>
<dbReference type="OrthoDB" id="5386330at2759"/>
<evidence type="ECO:0000259" key="4">
    <source>
        <dbReference type="PROSITE" id="PS50048"/>
    </source>
</evidence>
<evidence type="ECO:0000256" key="1">
    <source>
        <dbReference type="ARBA" id="ARBA00004123"/>
    </source>
</evidence>
<dbReference type="EMBL" id="ANFO01001138">
    <property type="protein sequence ID" value="KGQ03949.1"/>
    <property type="molecule type" value="Genomic_DNA"/>
</dbReference>
<comment type="caution">
    <text evidence="5">The sequence shown here is derived from an EMBL/GenBank/DDBJ whole genome shotgun (WGS) entry which is preliminary data.</text>
</comment>
<dbReference type="Pfam" id="PF11951">
    <property type="entry name" value="Fungal_trans_2"/>
    <property type="match status" value="2"/>
</dbReference>
<comment type="subcellular location">
    <subcellularLocation>
        <location evidence="1">Nucleus</location>
    </subcellularLocation>
</comment>
<dbReference type="PANTHER" id="PTHR37534">
    <property type="entry name" value="TRANSCRIPTIONAL ACTIVATOR PROTEIN UGA3"/>
    <property type="match status" value="1"/>
</dbReference>
<keyword evidence="2" id="KW-0539">Nucleus</keyword>
<feature type="compositionally biased region" description="Low complexity" evidence="3">
    <location>
        <begin position="142"/>
        <end position="159"/>
    </location>
</feature>
<reference evidence="5 6" key="1">
    <citation type="submission" date="2012-10" db="EMBL/GenBank/DDBJ databases">
        <title>Genome sequencing and analysis of entomopathogenic fungi Beauveria bassiana D1-5.</title>
        <authorList>
            <person name="Li Q."/>
            <person name="Wang L."/>
            <person name="Zhang Z."/>
            <person name="Wang Q."/>
            <person name="Ren J."/>
            <person name="Wang M."/>
            <person name="Xu W."/>
            <person name="Wang J."/>
            <person name="Lu Y."/>
            <person name="Du Q."/>
            <person name="Sun Z."/>
        </authorList>
    </citation>
    <scope>NUCLEOTIDE SEQUENCE [LARGE SCALE GENOMIC DNA]</scope>
    <source>
        <strain evidence="5 6">D1-5</strain>
    </source>
</reference>
<dbReference type="CDD" id="cd00067">
    <property type="entry name" value="GAL4"/>
    <property type="match status" value="1"/>
</dbReference>
<dbReference type="Gene3D" id="4.10.240.10">
    <property type="entry name" value="Zn(2)-C6 fungal-type DNA-binding domain"/>
    <property type="match status" value="1"/>
</dbReference>
<dbReference type="PANTHER" id="PTHR37534:SF17">
    <property type="entry name" value="ZN(2)-C6 FUNGAL-TYPE DOMAIN-CONTAINING PROTEIN"/>
    <property type="match status" value="1"/>
</dbReference>
<dbReference type="PROSITE" id="PS00463">
    <property type="entry name" value="ZN2_CY6_FUNGAL_1"/>
    <property type="match status" value="1"/>
</dbReference>